<dbReference type="Gene3D" id="3.30.70.3290">
    <property type="match status" value="1"/>
</dbReference>
<evidence type="ECO:0000256" key="4">
    <source>
        <dbReference type="ARBA" id="ARBA00022679"/>
    </source>
</evidence>
<dbReference type="Gene3D" id="3.30.300.30">
    <property type="match status" value="1"/>
</dbReference>
<dbReference type="Pfam" id="PF00668">
    <property type="entry name" value="Condensation"/>
    <property type="match status" value="1"/>
</dbReference>
<dbReference type="SUPFAM" id="SSF52151">
    <property type="entry name" value="FabD/lysophospholipase-like"/>
    <property type="match status" value="1"/>
</dbReference>
<dbReference type="InterPro" id="IPR010071">
    <property type="entry name" value="AA_adenyl_dom"/>
</dbReference>
<dbReference type="Gene3D" id="1.10.1200.10">
    <property type="entry name" value="ACP-like"/>
    <property type="match status" value="2"/>
</dbReference>
<feature type="compositionally biased region" description="Low complexity" evidence="10">
    <location>
        <begin position="891"/>
        <end position="907"/>
    </location>
</feature>
<evidence type="ECO:0000313" key="13">
    <source>
        <dbReference type="EMBL" id="GLS70123.1"/>
    </source>
</evidence>
<reference evidence="14" key="1">
    <citation type="journal article" date="2019" name="Int. J. Syst. Evol. Microbiol.">
        <title>The Global Catalogue of Microorganisms (GCM) 10K type strain sequencing project: providing services to taxonomists for standard genome sequencing and annotation.</title>
        <authorList>
            <consortium name="The Broad Institute Genomics Platform"/>
            <consortium name="The Broad Institute Genome Sequencing Center for Infectious Disease"/>
            <person name="Wu L."/>
            <person name="Ma J."/>
        </authorList>
    </citation>
    <scope>NUCLEOTIDE SEQUENCE [LARGE SCALE GENOMIC DNA]</scope>
    <source>
        <strain evidence="14">NBRC 103632</strain>
    </source>
</reference>
<keyword evidence="14" id="KW-1185">Reference proteome</keyword>
<dbReference type="NCBIfam" id="TIGR01733">
    <property type="entry name" value="AA-adenyl-dom"/>
    <property type="match status" value="1"/>
</dbReference>
<gene>
    <name evidence="13" type="ORF">GCM10007890_21360</name>
</gene>
<sequence>MDDSGMLLEGIAVIGMSGRFPGARTVDQLWSNLTTGVDSITRFGEADLEDSFPPETRAQPNFVRARAIIDDVDQFDAGFFGMYPREAQLTDPQHRVFLECAWEALEDGGYDPAACSGSIGVFAGCSVPTYFLNNVCTERSVIDDFTNQYQVGGYPTLVGAAQDFLATKTSYKLDLRGPSITSLSACSTSLLCVTQACQSLLLYQADMALAGGVSISLPQKRGYLHQDGGMVSADGTCRPFDAEATGTVFGSGAAVVLLKRLDDAVRDGDSIYAVIRGFGVNNDGATKVGYTAPSVDGQAACIMAAHAMAGVDANTIGYVECHGTATPLGDPIELAGLEKAFRASTGDRQFCALGSVKANIGHLDVAAGTAGLIKTCLALKHRRLPPMAHFRTPNPRFDFAASPFFVNTALGDWPARDGVRRAGVSAFGVGGTNVHLVLEEAPAQEVVEDAAGPQVLLVSARSAEALAAARGRLADRLTAPDAPTLADTAFTLQVGRRAFPYRTAIVADDRATAIRALREAPSPGAASPADPADIAFMFPGQGSQHPGMARGLYEGVASVRADIDRCAAFLERHEGIDLRRVLYDMPPDAAAEALRSTAMAQPALFSVSYALARLWQTLGLAPRATIGHSVGEFVSAHLAGVLTLEDALRVVAARGRLMNDLPGGAMLAVRLPEADLAPRLPDGVAVAAVNGPALSVASGPYEGIAALEAALAADGVMARRLHTSHAFHSPMMEPMVDRLHDLLRTVELRPPCAPYISCVTGTWITAELATSAEYWARHARETVRFHEGVLTLVGETPAILIEAGAGQALTTLAMQACVRRPDVTVVPSLMAAGGDGDDRAAFLGALGRAWVAGAKPDWRRLHGDGPRRVSLPTYPFERQSHWIEARPWSGAATAGTPLTGPASPPAAETKPMPVSTEREEERMQDGREAKVREAVAAIFTDLSGEDIAQAPKKSFLELGFDSLFLTQAASKIQARFGLKVAFRQLLGDLSTLDALTQHVLAALPPTAFRDAAPAVPQPSPAQVPAPAVPAAPAASAEAAASPVGTPGLEGLMREQLRVMSELVAQQLKVLNGAPHASAPVQALVPAVPAIADAPAKAGGAPRADKPAEAPNRFEIFKGGGQARGDLALTPAQQRHIADLVARYTRKTAGSKAFTERHRKVLADPRAVSGFRAEWKEMIYPIVTDRSGGSRLWDIDGNTYIDFLNGFGPTFLGHRSDLVVEAVRAQLDKGFEIGPQTALAGEVADLVCELTGNERATFCNTGSEAVMAAMRIARCVTGRDRIVMFSGSYHGQFDEVLVKRGGRSGAERALPAAPGIPSPNVGSMMVLEYADPAALDWIRAHGDEIAAVIVEPVQSRHPGLCPTDFLRSLRALTEAAEIALIFDEVVTGFRMHPGGMQTVLGIRADMATYGKVVGGGMPIGILAGKARFMDALDGGDWRFGDESAPEVGVTFFAGTFVRHPLALASARAVLRHLKAVGPALQEELGRRARGFVGRLNTLLEERGIASRIETFGSLFYFSFAAEDRLASLLYYHLRLRDIYIQEGFPCFLTTAHSDADLDAFVTAFRESLDALRAVGILASRAAADAPDFTTPAELPVPAAARAEIPASLEQAPLTEPQLEVWLAAQLGDATSCAFNESVSVRLRGPLDAAAFTEAFAEVMARHDALRCRFSPVGDALLVSEVAPSLVALDFSGQPLQAASEALRGLIEAEAALPFDLVAGLPCRASLVRLAPDEHVLVLTAHHIVCDGWSINVIVEELAALYAEAIGRAPAELGPVLPFSRYAAAQAEARATPELSEATRYWCEVLRDLPPAMELPGDRPRPAIRTFSGSMTCGQLDGALVSALRSVGAERGCTLFATLLAGFQTLLGRLLDERDVVVAVPFAGQSLVEDQVLVGHCVNLLPLRARWDAETAFATLVVEARRALLEAQDQQNCTLGTIVRALGLPRDVNRLPLTTVQFNLERVASDLAFEDLGVQVEANPKRFVNFDLFFNLVETRDGIRIEVDYSRDLFDEETVQRWIGHYRTLLEAAVANPVERVDTLPILSTRERAELLRVAAGPVRAVPGLSVPALVAAGSRDPDRPALVYDGTTRTHGEIDRRSSQVAHHLRRRLDGRPGGRIAVLVERSPDMLIALLAVMKAGYAYVPLDPSHPASRIGHILTDADVAGLLVAGGASELPHDLALPDGAVLIDLAADAPTIDQEDTAAPQVDLDPAQPAYVIYTSGSTGQPKGVEISHGAVVNFLISMLREPGLGADDALLAVTTVSFDIAVLELFAPLCAGGRVILATSRTLSDTFALLDLVRASGATVMQATPSRWQMLVEAGFQSRPGFRMFCGGEPLTRNLADALLAGGGELWNLYGPTETTVWSSVGRVEAGEAPITIGGPVDNTQLHVLDGAGALLPVGVRGQLHIGGAGLARGYLHRDELTAEKFIADPFSAAAGARLYRTGDLACRKADGSIRLLGRADHQVKLRGFRIEPEEIEAVLARHAGLGACAVVLREDVTGEPRLVCYFAEANRPVTTAALREALGRHLPDYMIPSLFVPLAALPLSPAGKVDRKRLPGLDAVPAVDAAPLSTGGRAPGTPTERTLTAIVTEVLGIEAIGIDDDMFAFGLDSLQVFRIVARAHQAGIRTTAKDLFLHRCVSAIAAESDVAPVQVRSRPTLVGVARAARRAGANGGHLRSEELL</sequence>
<dbReference type="InterPro" id="IPR015424">
    <property type="entry name" value="PyrdxlP-dep_Trfase"/>
</dbReference>
<dbReference type="InterPro" id="IPR020841">
    <property type="entry name" value="PKS_Beta-ketoAc_synthase_dom"/>
</dbReference>
<dbReference type="InterPro" id="IPR014043">
    <property type="entry name" value="Acyl_transferase_dom"/>
</dbReference>
<dbReference type="Gene3D" id="3.30.559.10">
    <property type="entry name" value="Chloramphenicol acetyltransferase-like domain"/>
    <property type="match status" value="1"/>
</dbReference>
<dbReference type="Pfam" id="PF00698">
    <property type="entry name" value="Acyl_transf_1"/>
    <property type="match status" value="1"/>
</dbReference>
<dbReference type="SUPFAM" id="SSF55048">
    <property type="entry name" value="Probable ACP-binding domain of malonyl-CoA ACP transacylase"/>
    <property type="match status" value="1"/>
</dbReference>
<dbReference type="Gene3D" id="3.40.50.980">
    <property type="match status" value="2"/>
</dbReference>
<feature type="compositionally biased region" description="Basic and acidic residues" evidence="10">
    <location>
        <begin position="916"/>
        <end position="928"/>
    </location>
</feature>
<evidence type="ECO:0000256" key="5">
    <source>
        <dbReference type="ARBA" id="ARBA00022832"/>
    </source>
</evidence>
<dbReference type="SMART" id="SM00825">
    <property type="entry name" value="PKS_KS"/>
    <property type="match status" value="1"/>
</dbReference>
<feature type="domain" description="Ketosynthase family 3 (KS3)" evidence="12">
    <location>
        <begin position="8"/>
        <end position="440"/>
    </location>
</feature>
<dbReference type="SMART" id="SM00827">
    <property type="entry name" value="PKS_AT"/>
    <property type="match status" value="1"/>
</dbReference>
<evidence type="ECO:0000313" key="14">
    <source>
        <dbReference type="Proteomes" id="UP001157440"/>
    </source>
</evidence>
<dbReference type="CDD" id="cd19531">
    <property type="entry name" value="LCL_NRPS-like"/>
    <property type="match status" value="1"/>
</dbReference>
<keyword evidence="7" id="KW-0443">Lipid metabolism</keyword>
<evidence type="ECO:0000256" key="2">
    <source>
        <dbReference type="ARBA" id="ARBA00022450"/>
    </source>
</evidence>
<dbReference type="CDD" id="cd12116">
    <property type="entry name" value="A_NRPS_Ta1_like"/>
    <property type="match status" value="1"/>
</dbReference>
<evidence type="ECO:0000256" key="10">
    <source>
        <dbReference type="SAM" id="MobiDB-lite"/>
    </source>
</evidence>
<keyword evidence="2" id="KW-0596">Phosphopantetheine</keyword>
<dbReference type="Gene3D" id="3.90.1150.10">
    <property type="entry name" value="Aspartate Aminotransferase, domain 1"/>
    <property type="match status" value="1"/>
</dbReference>
<dbReference type="InterPro" id="IPR009081">
    <property type="entry name" value="PP-bd_ACP"/>
</dbReference>
<dbReference type="SUPFAM" id="SSF56801">
    <property type="entry name" value="Acetyl-CoA synthetase-like"/>
    <property type="match status" value="1"/>
</dbReference>
<dbReference type="CDD" id="cd00610">
    <property type="entry name" value="OAT_like"/>
    <property type="match status" value="1"/>
</dbReference>
<name>A0AA37WTI4_9HYPH</name>
<comment type="cofactor">
    <cofactor evidence="1">
        <name>pyridoxal 5'-phosphate</name>
        <dbReference type="ChEBI" id="CHEBI:597326"/>
    </cofactor>
</comment>
<dbReference type="FunFam" id="3.40.47.10:FF:000042">
    <property type="entry name" value="Polyketide synthase Pks13"/>
    <property type="match status" value="1"/>
</dbReference>
<evidence type="ECO:0000256" key="3">
    <source>
        <dbReference type="ARBA" id="ARBA00022553"/>
    </source>
</evidence>
<dbReference type="CDD" id="cd00833">
    <property type="entry name" value="PKS"/>
    <property type="match status" value="1"/>
</dbReference>
<keyword evidence="4" id="KW-0808">Transferase</keyword>
<dbReference type="InterPro" id="IPR045851">
    <property type="entry name" value="AMP-bd_C_sf"/>
</dbReference>
<dbReference type="PANTHER" id="PTHR43775">
    <property type="entry name" value="FATTY ACID SYNTHASE"/>
    <property type="match status" value="1"/>
</dbReference>
<evidence type="ECO:0008006" key="15">
    <source>
        <dbReference type="Google" id="ProtNLM"/>
    </source>
</evidence>
<dbReference type="Gene3D" id="3.30.559.30">
    <property type="entry name" value="Nonribosomal peptide synthetase, condensation domain"/>
    <property type="match status" value="1"/>
</dbReference>
<dbReference type="InterPro" id="IPR014031">
    <property type="entry name" value="Ketoacyl_synth_C"/>
</dbReference>
<dbReference type="InterPro" id="IPR025110">
    <property type="entry name" value="AMP-bd_C"/>
</dbReference>
<feature type="region of interest" description="Disordered" evidence="10">
    <location>
        <begin position="891"/>
        <end position="928"/>
    </location>
</feature>
<dbReference type="InterPro" id="IPR016035">
    <property type="entry name" value="Acyl_Trfase/lysoPLipase"/>
</dbReference>
<dbReference type="PROSITE" id="PS00455">
    <property type="entry name" value="AMP_BINDING"/>
    <property type="match status" value="1"/>
</dbReference>
<dbReference type="InterPro" id="IPR001242">
    <property type="entry name" value="Condensation_dom"/>
</dbReference>
<evidence type="ECO:0000259" key="12">
    <source>
        <dbReference type="PROSITE" id="PS52004"/>
    </source>
</evidence>
<feature type="domain" description="Carrier" evidence="11">
    <location>
        <begin position="2575"/>
        <end position="2649"/>
    </location>
</feature>
<dbReference type="GO" id="GO:0004312">
    <property type="term" value="F:fatty acid synthase activity"/>
    <property type="evidence" value="ECO:0007669"/>
    <property type="project" value="TreeGrafter"/>
</dbReference>
<dbReference type="Proteomes" id="UP001157440">
    <property type="component" value="Unassembled WGS sequence"/>
</dbReference>
<comment type="caution">
    <text evidence="13">The sequence shown here is derived from an EMBL/GenBank/DDBJ whole genome shotgun (WGS) entry which is preliminary data.</text>
</comment>
<dbReference type="FunFam" id="3.40.50.980:FF:000001">
    <property type="entry name" value="Non-ribosomal peptide synthetase"/>
    <property type="match status" value="1"/>
</dbReference>
<dbReference type="InterPro" id="IPR036736">
    <property type="entry name" value="ACP-like_sf"/>
</dbReference>
<dbReference type="Pfam" id="PF00550">
    <property type="entry name" value="PP-binding"/>
    <property type="match status" value="2"/>
</dbReference>
<dbReference type="InterPro" id="IPR014030">
    <property type="entry name" value="Ketoacyl_synth_N"/>
</dbReference>
<dbReference type="RefSeq" id="WP_238196359.1">
    <property type="nucleotide sequence ID" value="NZ_BPQZ01000010.1"/>
</dbReference>
<comment type="similarity">
    <text evidence="9">In the C-terminal section; belongs to the NRP synthetase family.</text>
</comment>
<feature type="domain" description="Carrier" evidence="11">
    <location>
        <begin position="925"/>
        <end position="1003"/>
    </location>
</feature>
<dbReference type="InterPro" id="IPR001227">
    <property type="entry name" value="Ac_transferase_dom_sf"/>
</dbReference>
<dbReference type="EMBL" id="BSPL01000013">
    <property type="protein sequence ID" value="GLS70123.1"/>
    <property type="molecule type" value="Genomic_DNA"/>
</dbReference>
<evidence type="ECO:0000256" key="9">
    <source>
        <dbReference type="ARBA" id="ARBA00029443"/>
    </source>
</evidence>
<dbReference type="InterPro" id="IPR023213">
    <property type="entry name" value="CAT-like_dom_sf"/>
</dbReference>
<dbReference type="InterPro" id="IPR049704">
    <property type="entry name" value="Aminotrans_3_PPA_site"/>
</dbReference>
<accession>A0AA37WTI4</accession>
<dbReference type="InterPro" id="IPR000873">
    <property type="entry name" value="AMP-dep_synth/lig_dom"/>
</dbReference>
<dbReference type="InterPro" id="IPR020845">
    <property type="entry name" value="AMP-binding_CS"/>
</dbReference>
<dbReference type="InterPro" id="IPR016036">
    <property type="entry name" value="Malonyl_transacylase_ACP-bd"/>
</dbReference>
<dbReference type="Pfam" id="PF00501">
    <property type="entry name" value="AMP-binding"/>
    <property type="match status" value="1"/>
</dbReference>
<dbReference type="InterPro" id="IPR015422">
    <property type="entry name" value="PyrdxlP-dep_Trfase_small"/>
</dbReference>
<evidence type="ECO:0000256" key="6">
    <source>
        <dbReference type="ARBA" id="ARBA00022898"/>
    </source>
</evidence>
<dbReference type="InterPro" id="IPR050091">
    <property type="entry name" value="PKS_NRPS_Biosynth_Enz"/>
</dbReference>
<dbReference type="SUPFAM" id="SSF53901">
    <property type="entry name" value="Thiolase-like"/>
    <property type="match status" value="1"/>
</dbReference>
<dbReference type="Pfam" id="PF22621">
    <property type="entry name" value="CurL-like_PKS_C"/>
    <property type="match status" value="1"/>
</dbReference>
<dbReference type="Pfam" id="PF00109">
    <property type="entry name" value="ketoacyl-synt"/>
    <property type="match status" value="1"/>
</dbReference>
<dbReference type="PROSITE" id="PS52004">
    <property type="entry name" value="KS3_2"/>
    <property type="match status" value="1"/>
</dbReference>
<evidence type="ECO:0000256" key="7">
    <source>
        <dbReference type="ARBA" id="ARBA00023098"/>
    </source>
</evidence>
<dbReference type="GO" id="GO:0006633">
    <property type="term" value="P:fatty acid biosynthetic process"/>
    <property type="evidence" value="ECO:0007669"/>
    <property type="project" value="TreeGrafter"/>
</dbReference>
<dbReference type="SUPFAM" id="SSF52777">
    <property type="entry name" value="CoA-dependent acyltransferases"/>
    <property type="match status" value="2"/>
</dbReference>
<dbReference type="Gene3D" id="3.40.640.10">
    <property type="entry name" value="Type I PLP-dependent aspartate aminotransferase-like (Major domain)"/>
    <property type="match status" value="1"/>
</dbReference>
<dbReference type="Pfam" id="PF13193">
    <property type="entry name" value="AMP-binding_C"/>
    <property type="match status" value="1"/>
</dbReference>
<dbReference type="PROSITE" id="PS00600">
    <property type="entry name" value="AA_TRANSFER_CLASS_3"/>
    <property type="match status" value="1"/>
</dbReference>
<dbReference type="Gene3D" id="3.40.47.10">
    <property type="match status" value="1"/>
</dbReference>
<dbReference type="SUPFAM" id="SSF47336">
    <property type="entry name" value="ACP-like"/>
    <property type="match status" value="2"/>
</dbReference>
<keyword evidence="6" id="KW-0663">Pyridoxal phosphate</keyword>
<keyword evidence="5" id="KW-0276">Fatty acid metabolism</keyword>
<dbReference type="PROSITE" id="PS50075">
    <property type="entry name" value="CARRIER"/>
    <property type="match status" value="2"/>
</dbReference>
<dbReference type="Gene3D" id="2.30.38.10">
    <property type="entry name" value="Luciferase, Domain 3"/>
    <property type="match status" value="1"/>
</dbReference>
<protein>
    <recommendedName>
        <fullName evidence="15">Amino acid adenylation domain-containing protein</fullName>
    </recommendedName>
</protein>
<dbReference type="PANTHER" id="PTHR43775:SF51">
    <property type="entry name" value="INACTIVE PHENOLPHTHIOCEROL SYNTHESIS POLYKETIDE SYNTHASE TYPE I PKS1-RELATED"/>
    <property type="match status" value="1"/>
</dbReference>
<keyword evidence="8" id="KW-0511">Multifunctional enzyme</keyword>
<dbReference type="GO" id="GO:0030170">
    <property type="term" value="F:pyridoxal phosphate binding"/>
    <property type="evidence" value="ECO:0007669"/>
    <property type="project" value="InterPro"/>
</dbReference>
<dbReference type="Pfam" id="PF00202">
    <property type="entry name" value="Aminotran_3"/>
    <property type="match status" value="1"/>
</dbReference>
<organism evidence="13 14">
    <name type="scientific">Methylobacterium tardum</name>
    <dbReference type="NCBI Taxonomy" id="374432"/>
    <lineage>
        <taxon>Bacteria</taxon>
        <taxon>Pseudomonadati</taxon>
        <taxon>Pseudomonadota</taxon>
        <taxon>Alphaproteobacteria</taxon>
        <taxon>Hyphomicrobiales</taxon>
        <taxon>Methylobacteriaceae</taxon>
        <taxon>Methylobacterium</taxon>
    </lineage>
</organism>
<evidence type="ECO:0000259" key="11">
    <source>
        <dbReference type="PROSITE" id="PS50075"/>
    </source>
</evidence>
<dbReference type="InterPro" id="IPR016039">
    <property type="entry name" value="Thiolase-like"/>
</dbReference>
<dbReference type="GO" id="GO:0008483">
    <property type="term" value="F:transaminase activity"/>
    <property type="evidence" value="ECO:0007669"/>
    <property type="project" value="InterPro"/>
</dbReference>
<dbReference type="Gene3D" id="3.40.366.10">
    <property type="entry name" value="Malonyl-Coenzyme A Acyl Carrier Protein, domain 2"/>
    <property type="match status" value="1"/>
</dbReference>
<keyword evidence="3" id="KW-0597">Phosphoprotein</keyword>
<dbReference type="SUPFAM" id="SSF53383">
    <property type="entry name" value="PLP-dependent transferases"/>
    <property type="match status" value="1"/>
</dbReference>
<dbReference type="InterPro" id="IPR015421">
    <property type="entry name" value="PyrdxlP-dep_Trfase_major"/>
</dbReference>
<proteinExistence type="inferred from homology"/>
<evidence type="ECO:0000256" key="8">
    <source>
        <dbReference type="ARBA" id="ARBA00023268"/>
    </source>
</evidence>
<evidence type="ECO:0000256" key="1">
    <source>
        <dbReference type="ARBA" id="ARBA00001933"/>
    </source>
</evidence>
<dbReference type="InterPro" id="IPR005814">
    <property type="entry name" value="Aminotrans_3"/>
</dbReference>
<dbReference type="Pfam" id="PF02801">
    <property type="entry name" value="Ketoacyl-synt_C"/>
    <property type="match status" value="1"/>
</dbReference>